<evidence type="ECO:0000313" key="2">
    <source>
        <dbReference type="EMBL" id="QJG66740.1"/>
    </source>
</evidence>
<dbReference type="Proteomes" id="UP000501060">
    <property type="component" value="Chromosome"/>
</dbReference>
<evidence type="ECO:0000256" key="1">
    <source>
        <dbReference type="SAM" id="Phobius"/>
    </source>
</evidence>
<name>A0A858U2P0_9MOLU</name>
<dbReference type="KEGG" id="mphe:HGG69_00110"/>
<dbReference type="Gene3D" id="3.40.190.10">
    <property type="entry name" value="Periplasmic binding protein-like II"/>
    <property type="match status" value="1"/>
</dbReference>
<protein>
    <recommendedName>
        <fullName evidence="4">Lipoprotein</fullName>
    </recommendedName>
</protein>
<keyword evidence="3" id="KW-1185">Reference proteome</keyword>
<evidence type="ECO:0008006" key="4">
    <source>
        <dbReference type="Google" id="ProtNLM"/>
    </source>
</evidence>
<reference evidence="2 3" key="1">
    <citation type="submission" date="2020-04" db="EMBL/GenBank/DDBJ databases">
        <title>Novel Mycoplasma species detected in Phocoena phocoena (harbor porpoise) from the USA.</title>
        <authorList>
            <person name="Volokhov D.V."/>
        </authorList>
    </citation>
    <scope>NUCLEOTIDE SEQUENCE [LARGE SCALE GENOMIC DNA]</scope>
    <source>
        <strain evidence="2 3">Phocoena C-264-GEN</strain>
    </source>
</reference>
<dbReference type="PROSITE" id="PS51257">
    <property type="entry name" value="PROKAR_LIPOPROTEIN"/>
    <property type="match status" value="1"/>
</dbReference>
<feature type="transmembrane region" description="Helical" evidence="1">
    <location>
        <begin position="9"/>
        <end position="27"/>
    </location>
</feature>
<gene>
    <name evidence="2" type="ORF">HGG69_00110</name>
</gene>
<keyword evidence="1" id="KW-0472">Membrane</keyword>
<accession>A0A858U2P0</accession>
<keyword evidence="1" id="KW-1133">Transmembrane helix</keyword>
<dbReference type="EMBL" id="CP051481">
    <property type="protein sequence ID" value="QJG66740.1"/>
    <property type="molecule type" value="Genomic_DNA"/>
</dbReference>
<evidence type="ECO:0000313" key="3">
    <source>
        <dbReference type="Proteomes" id="UP000501060"/>
    </source>
</evidence>
<proteinExistence type="predicted"/>
<organism evidence="2 3">
    <name type="scientific">Mycoplasma phocoenae</name>
    <dbReference type="NCBI Taxonomy" id="754517"/>
    <lineage>
        <taxon>Bacteria</taxon>
        <taxon>Bacillati</taxon>
        <taxon>Mycoplasmatota</taxon>
        <taxon>Mollicutes</taxon>
        <taxon>Mycoplasmataceae</taxon>
        <taxon>Mycoplasma</taxon>
    </lineage>
</organism>
<dbReference type="RefSeq" id="WP_169604791.1">
    <property type="nucleotide sequence ID" value="NZ_CP051481.1"/>
</dbReference>
<keyword evidence="1" id="KW-0812">Transmembrane</keyword>
<dbReference type="AlphaFoldDB" id="A0A858U2P0"/>
<dbReference type="SUPFAM" id="SSF53850">
    <property type="entry name" value="Periplasmic binding protein-like II"/>
    <property type="match status" value="1"/>
</dbReference>
<sequence>MLKFLKKPWFIITSIIILLIGFFTSIACIKLNNLYKPSFYNYASYISANNRKNLEKQLDYKEFGTINEFNVAISRNQAAAGIGTDSQAIQLIKQDKLKKIDYEKIFGKGIKTPEKFLTPVIWEHLNSYDSFLLTDSYGKMYEKPRHLWEYFVPYYIQEVVIAYNHTKNNNKKIKVEENDSYYEILKKLNKANYKKIGLLDDYRNNLAIGSTRLSQSNNSNYVDKFNEINLNVTENNYKSQIQSFINLIKDSFDTTFKNTKKLLLDGDGQVILRNLIDPNSNVDVAIMFNGDALDAYYSEDNFEQVPTGSITVVSPKHSIYSLDGLIINKNFDTKTLNKYYETIRNSFFKGYELTKFKNGKYDENASVQALEKETFDTKTKEYDYEKLPFLSNFDLINYTPVYRIEYDFIKKHYFVNNNNSLDSEAMGIYDLKATKTNSIKPISFILASIVNAYYNRKIKE</sequence>